<dbReference type="SUPFAM" id="SSF103473">
    <property type="entry name" value="MFS general substrate transporter"/>
    <property type="match status" value="1"/>
</dbReference>
<dbReference type="GeneID" id="95425641"/>
<feature type="transmembrane region" description="Helical" evidence="6">
    <location>
        <begin position="368"/>
        <end position="389"/>
    </location>
</feature>
<feature type="transmembrane region" description="Helical" evidence="6">
    <location>
        <begin position="178"/>
        <end position="198"/>
    </location>
</feature>
<keyword evidence="5 6" id="KW-0472">Membrane</keyword>
<evidence type="ECO:0000256" key="1">
    <source>
        <dbReference type="ARBA" id="ARBA00004429"/>
    </source>
</evidence>
<evidence type="ECO:0000256" key="3">
    <source>
        <dbReference type="ARBA" id="ARBA00022692"/>
    </source>
</evidence>
<gene>
    <name evidence="7" type="ORF">SAMN02745202_01197</name>
</gene>
<feature type="transmembrane region" description="Helical" evidence="6">
    <location>
        <begin position="257"/>
        <end position="275"/>
    </location>
</feature>
<protein>
    <submittedName>
        <fullName evidence="7">MFS transporter, FHS family, L-fucose permease</fullName>
    </submittedName>
</protein>
<dbReference type="eggNOG" id="COG0738">
    <property type="taxonomic scope" value="Bacteria"/>
</dbReference>
<feature type="transmembrane region" description="Helical" evidence="6">
    <location>
        <begin position="44"/>
        <end position="64"/>
    </location>
</feature>
<feature type="transmembrane region" description="Helical" evidence="6">
    <location>
        <begin position="105"/>
        <end position="126"/>
    </location>
</feature>
<dbReference type="RefSeq" id="WP_004379980.1">
    <property type="nucleotide sequence ID" value="NZ_CAJPPD010000058.1"/>
</dbReference>
<keyword evidence="2" id="KW-1003">Cell membrane</keyword>
<feature type="transmembrane region" description="Helical" evidence="6">
    <location>
        <begin position="12"/>
        <end position="32"/>
    </location>
</feature>
<dbReference type="Gene3D" id="1.20.1250.20">
    <property type="entry name" value="MFS general substrate transporter like domains"/>
    <property type="match status" value="2"/>
</dbReference>
<feature type="transmembrane region" description="Helical" evidence="6">
    <location>
        <begin position="147"/>
        <end position="166"/>
    </location>
</feature>
<evidence type="ECO:0000313" key="8">
    <source>
        <dbReference type="Proteomes" id="UP000190065"/>
    </source>
</evidence>
<comment type="subcellular location">
    <subcellularLocation>
        <location evidence="1">Cell inner membrane</location>
        <topology evidence="1">Multi-pass membrane protein</topology>
    </subcellularLocation>
</comment>
<reference evidence="7 8" key="1">
    <citation type="submission" date="2017-02" db="EMBL/GenBank/DDBJ databases">
        <authorList>
            <person name="Peterson S.W."/>
        </authorList>
    </citation>
    <scope>NUCLEOTIDE SEQUENCE [LARGE SCALE GENOMIC DNA]</scope>
    <source>
        <strain evidence="7 8">ATCC 43324</strain>
    </source>
</reference>
<evidence type="ECO:0000313" key="7">
    <source>
        <dbReference type="EMBL" id="SJZ82565.1"/>
    </source>
</evidence>
<evidence type="ECO:0000256" key="6">
    <source>
        <dbReference type="SAM" id="Phobius"/>
    </source>
</evidence>
<dbReference type="InterPro" id="IPR050375">
    <property type="entry name" value="MFS_TsgA-like"/>
</dbReference>
<dbReference type="InterPro" id="IPR036259">
    <property type="entry name" value="MFS_trans_sf"/>
</dbReference>
<dbReference type="GO" id="GO:0005886">
    <property type="term" value="C:plasma membrane"/>
    <property type="evidence" value="ECO:0007669"/>
    <property type="project" value="UniProtKB-SubCell"/>
</dbReference>
<feature type="transmembrane region" description="Helical" evidence="6">
    <location>
        <begin position="76"/>
        <end position="93"/>
    </location>
</feature>
<keyword evidence="3 6" id="KW-0812">Transmembrane</keyword>
<evidence type="ECO:0000256" key="5">
    <source>
        <dbReference type="ARBA" id="ARBA00023136"/>
    </source>
</evidence>
<organism evidence="7 8">
    <name type="scientific">Segatella oulorum</name>
    <dbReference type="NCBI Taxonomy" id="28136"/>
    <lineage>
        <taxon>Bacteria</taxon>
        <taxon>Pseudomonadati</taxon>
        <taxon>Bacteroidota</taxon>
        <taxon>Bacteroidia</taxon>
        <taxon>Bacteroidales</taxon>
        <taxon>Prevotellaceae</taxon>
        <taxon>Segatella</taxon>
    </lineage>
</organism>
<feature type="transmembrane region" description="Helical" evidence="6">
    <location>
        <begin position="296"/>
        <end position="313"/>
    </location>
</feature>
<dbReference type="GO" id="GO:0022857">
    <property type="term" value="F:transmembrane transporter activity"/>
    <property type="evidence" value="ECO:0007669"/>
    <property type="project" value="InterPro"/>
</dbReference>
<feature type="transmembrane region" description="Helical" evidence="6">
    <location>
        <begin position="219"/>
        <end position="237"/>
    </location>
</feature>
<dbReference type="Proteomes" id="UP000190065">
    <property type="component" value="Unassembled WGS sequence"/>
</dbReference>
<evidence type="ECO:0000256" key="4">
    <source>
        <dbReference type="ARBA" id="ARBA00022989"/>
    </source>
</evidence>
<name>A0A1T4NTU3_9BACT</name>
<dbReference type="PANTHER" id="PTHR43702">
    <property type="entry name" value="L-FUCOSE-PROTON SYMPORTER"/>
    <property type="match status" value="1"/>
</dbReference>
<sequence length="432" mass="46150">MENQTKKKGALVAIITMMFLFAMIAFVTNMAAPFGTIWKEHYDWAGMMGNMMNFAAYLFMGIPAGMMITKYGYKKTALVALALGFIGIVIQYCSSTMDGNAISTYVVYLLGAFICGFCVCILNTVVNPMLNLLGGGGNRGNQLIQTGGSLNSLAATLTPIFAGSMIGEITKDTSLKVVTPLLVIAMIIFAASFVIVWFTQLTEPETEKSDVLAGIKGALAYRQLVLGIIAIFFYVGIEVGVPGQLLFYLSEPVAKGGVLGSAAIAGLIAGVYWLLMLVGRFVSAFISGKVSSRTQLTVTSCVALLFLLVAIFMPEASKISLTVPDLSHSCFIDAEVPAKVLFIILCGLCTSVMWGVIFNLATEGLGKYTATASGLFMTMVVGGGLMPLIQNLMARKIGDINSYWIVVAMLAYMLFYALIGSRPAKSNTEKVG</sequence>
<dbReference type="AlphaFoldDB" id="A0A1T4NTU3"/>
<evidence type="ECO:0000256" key="2">
    <source>
        <dbReference type="ARBA" id="ARBA00022475"/>
    </source>
</evidence>
<proteinExistence type="predicted"/>
<dbReference type="EMBL" id="FUXK01000011">
    <property type="protein sequence ID" value="SJZ82565.1"/>
    <property type="molecule type" value="Genomic_DNA"/>
</dbReference>
<dbReference type="InterPro" id="IPR011701">
    <property type="entry name" value="MFS"/>
</dbReference>
<feature type="transmembrane region" description="Helical" evidence="6">
    <location>
        <begin position="401"/>
        <end position="419"/>
    </location>
</feature>
<dbReference type="STRING" id="28136.SAMN02745202_01197"/>
<dbReference type="Pfam" id="PF07690">
    <property type="entry name" value="MFS_1"/>
    <property type="match status" value="1"/>
</dbReference>
<feature type="transmembrane region" description="Helical" evidence="6">
    <location>
        <begin position="340"/>
        <end position="361"/>
    </location>
</feature>
<dbReference type="PANTHER" id="PTHR43702:SF3">
    <property type="entry name" value="PROTEIN TSGA"/>
    <property type="match status" value="1"/>
</dbReference>
<accession>A0A1T4NTU3</accession>
<keyword evidence="4 6" id="KW-1133">Transmembrane helix</keyword>